<accession>A0A1G1ZU11</accession>
<dbReference type="InterPro" id="IPR019490">
    <property type="entry name" value="Glu6P/Mann6P_isomerase_C"/>
</dbReference>
<dbReference type="InterPro" id="IPR046348">
    <property type="entry name" value="SIS_dom_sf"/>
</dbReference>
<comment type="similarity">
    <text evidence="1">Belongs to the PGI/PMI family.</text>
</comment>
<protein>
    <submittedName>
        <fullName evidence="4">Bifunctional phosphoglucose/phosphomannose isomerase</fullName>
    </submittedName>
</protein>
<dbReference type="EMBL" id="MHJM01000010">
    <property type="protein sequence ID" value="OGY68044.1"/>
    <property type="molecule type" value="Genomic_DNA"/>
</dbReference>
<dbReference type="PROSITE" id="PS51464">
    <property type="entry name" value="SIS"/>
    <property type="match status" value="1"/>
</dbReference>
<dbReference type="NCBIfam" id="TIGR02128">
    <property type="entry name" value="G6PI_arch"/>
    <property type="match status" value="1"/>
</dbReference>
<dbReference type="GO" id="GO:0005975">
    <property type="term" value="P:carbohydrate metabolic process"/>
    <property type="evidence" value="ECO:0007669"/>
    <property type="project" value="InterPro"/>
</dbReference>
<reference evidence="4 5" key="1">
    <citation type="journal article" date="2016" name="Nat. Commun.">
        <title>Thousands of microbial genomes shed light on interconnected biogeochemical processes in an aquifer system.</title>
        <authorList>
            <person name="Anantharaman K."/>
            <person name="Brown C.T."/>
            <person name="Hug L.A."/>
            <person name="Sharon I."/>
            <person name="Castelle C.J."/>
            <person name="Probst A.J."/>
            <person name="Thomas B.C."/>
            <person name="Singh A."/>
            <person name="Wilkins M.J."/>
            <person name="Karaoz U."/>
            <person name="Brodie E.L."/>
            <person name="Williams K.H."/>
            <person name="Hubbard S.S."/>
            <person name="Banfield J.F."/>
        </authorList>
    </citation>
    <scope>NUCLEOTIDE SEQUENCE [LARGE SCALE GENOMIC DNA]</scope>
</reference>
<name>A0A1G1ZU11_9BACT</name>
<evidence type="ECO:0000313" key="4">
    <source>
        <dbReference type="EMBL" id="OGY68044.1"/>
    </source>
</evidence>
<dbReference type="GO" id="GO:0004476">
    <property type="term" value="F:mannose-6-phosphate isomerase activity"/>
    <property type="evidence" value="ECO:0007669"/>
    <property type="project" value="InterPro"/>
</dbReference>
<dbReference type="InterPro" id="IPR001347">
    <property type="entry name" value="SIS_dom"/>
</dbReference>
<evidence type="ECO:0000256" key="1">
    <source>
        <dbReference type="ARBA" id="ARBA00010523"/>
    </source>
</evidence>
<dbReference type="AlphaFoldDB" id="A0A1G1ZU11"/>
<gene>
    <name evidence="4" type="ORF">A3H63_01775</name>
</gene>
<evidence type="ECO:0000256" key="2">
    <source>
        <dbReference type="ARBA" id="ARBA00023235"/>
    </source>
</evidence>
<evidence type="ECO:0000313" key="5">
    <source>
        <dbReference type="Proteomes" id="UP000176284"/>
    </source>
</evidence>
<comment type="caution">
    <text evidence="4">The sequence shown here is derived from an EMBL/GenBank/DDBJ whole genome shotgun (WGS) entry which is preliminary data.</text>
</comment>
<dbReference type="GO" id="GO:0004347">
    <property type="term" value="F:glucose-6-phosphate isomerase activity"/>
    <property type="evidence" value="ECO:0007669"/>
    <property type="project" value="InterPro"/>
</dbReference>
<dbReference type="Pfam" id="PF10432">
    <property type="entry name" value="bact-PGI_C"/>
    <property type="match status" value="1"/>
</dbReference>
<organism evidence="4 5">
    <name type="scientific">Candidatus Harrisonbacteria bacterium RIFCSPLOWO2_02_FULL_45_10c</name>
    <dbReference type="NCBI Taxonomy" id="1798410"/>
    <lineage>
        <taxon>Bacteria</taxon>
        <taxon>Candidatus Harrisoniibacteriota</taxon>
    </lineage>
</organism>
<sequence length="319" mass="35909">MMRQEINSFPKQFSFEPKLANAGGLKKFSRVVVAGMGGSNLAAGLIKILCRNVEIIAHRSYGLPHLKSFKDTLIIANSYSGNTEETVDAYKIALKKKLPVAVIATGGTLLQLAKKNATPYIQMPDIGLQPRMALGLNLMAHLKFIDPVVMKKLKALERTLDVARYEAEAKILVKKLRDKIPIIYASAENQALAYIWKIKFNETSKIPAFYNAFPELNHNEMNGFDAVAATRQLSANAHFIFLRDANDHPKIQKRMRVTEVLYGNRALPVMAVDFDSRHLHSLFGLLVYGDWVSYYLAEYYGVEAEQVPMVEEFKKKIKS</sequence>
<dbReference type="GO" id="GO:1901135">
    <property type="term" value="P:carbohydrate derivative metabolic process"/>
    <property type="evidence" value="ECO:0007669"/>
    <property type="project" value="InterPro"/>
</dbReference>
<dbReference type="Proteomes" id="UP000176284">
    <property type="component" value="Unassembled WGS sequence"/>
</dbReference>
<dbReference type="Gene3D" id="3.40.50.10490">
    <property type="entry name" value="Glucose-6-phosphate isomerase like protein, domain 1"/>
    <property type="match status" value="2"/>
</dbReference>
<dbReference type="GO" id="GO:0097367">
    <property type="term" value="F:carbohydrate derivative binding"/>
    <property type="evidence" value="ECO:0007669"/>
    <property type="project" value="InterPro"/>
</dbReference>
<feature type="domain" description="SIS" evidence="3">
    <location>
        <begin position="21"/>
        <end position="155"/>
    </location>
</feature>
<keyword evidence="2 4" id="KW-0413">Isomerase</keyword>
<evidence type="ECO:0000259" key="3">
    <source>
        <dbReference type="PROSITE" id="PS51464"/>
    </source>
</evidence>
<dbReference type="STRING" id="1798410.A3H63_01775"/>
<dbReference type="SUPFAM" id="SSF53697">
    <property type="entry name" value="SIS domain"/>
    <property type="match status" value="1"/>
</dbReference>
<proteinExistence type="inferred from homology"/>
<dbReference type="CDD" id="cd05637">
    <property type="entry name" value="SIS_PGI_PMI_2"/>
    <property type="match status" value="1"/>
</dbReference>